<evidence type="ECO:0000313" key="4">
    <source>
        <dbReference type="Proteomes" id="UP000078595"/>
    </source>
</evidence>
<reference evidence="3" key="3">
    <citation type="submission" date="2024-02" db="EMBL/GenBank/DDBJ databases">
        <title>Comparative genomics of Cryptococcus and Kwoniella reveals pathogenesis evolution and contrasting modes of karyotype evolution via chromosome fusion or intercentromeric recombination.</title>
        <authorList>
            <person name="Coelho M.A."/>
            <person name="David-Palma M."/>
            <person name="Shea T."/>
            <person name="Bowers K."/>
            <person name="McGinley-Smith S."/>
            <person name="Mohammad A.W."/>
            <person name="Gnirke A."/>
            <person name="Yurkov A.M."/>
            <person name="Nowrousian M."/>
            <person name="Sun S."/>
            <person name="Cuomo C.A."/>
            <person name="Heitman J."/>
        </authorList>
    </citation>
    <scope>NUCLEOTIDE SEQUENCE</scope>
    <source>
        <strain evidence="3">CBS 10117</strain>
    </source>
</reference>
<feature type="compositionally biased region" description="Polar residues" evidence="1">
    <location>
        <begin position="90"/>
        <end position="99"/>
    </location>
</feature>
<dbReference type="KEGG" id="kdj:28969192"/>
<evidence type="ECO:0000313" key="2">
    <source>
        <dbReference type="EMBL" id="OBR84634.1"/>
    </source>
</evidence>
<feature type="compositionally biased region" description="Basic and acidic residues" evidence="1">
    <location>
        <begin position="197"/>
        <end position="211"/>
    </location>
</feature>
<name>A0A1A6A3K5_9TREE</name>
<dbReference type="VEuPathDB" id="FungiDB:I303_05493"/>
<evidence type="ECO:0000313" key="3">
    <source>
        <dbReference type="EMBL" id="WWC62465.1"/>
    </source>
</evidence>
<feature type="region of interest" description="Disordered" evidence="1">
    <location>
        <begin position="1"/>
        <end position="50"/>
    </location>
</feature>
<feature type="compositionally biased region" description="Polar residues" evidence="1">
    <location>
        <begin position="13"/>
        <end position="25"/>
    </location>
</feature>
<protein>
    <submittedName>
        <fullName evidence="2">Uncharacterized protein</fullName>
    </submittedName>
</protein>
<feature type="compositionally biased region" description="Low complexity" evidence="1">
    <location>
        <begin position="150"/>
        <end position="160"/>
    </location>
</feature>
<feature type="compositionally biased region" description="Basic and acidic residues" evidence="1">
    <location>
        <begin position="161"/>
        <end position="171"/>
    </location>
</feature>
<dbReference type="Proteomes" id="UP000078595">
    <property type="component" value="Chromosome 6"/>
</dbReference>
<reference evidence="2" key="1">
    <citation type="submission" date="2013-07" db="EMBL/GenBank/DDBJ databases">
        <title>The Genome Sequence of Cryptococcus dejecticola CBS10117.</title>
        <authorList>
            <consortium name="The Broad Institute Genome Sequencing Platform"/>
            <person name="Cuomo C."/>
            <person name="Litvintseva A."/>
            <person name="Chen Y."/>
            <person name="Heitman J."/>
            <person name="Sun S."/>
            <person name="Springer D."/>
            <person name="Dromer F."/>
            <person name="Young S.K."/>
            <person name="Zeng Q."/>
            <person name="Gargeya S."/>
            <person name="Fitzgerald M."/>
            <person name="Abouelleil A."/>
            <person name="Alvarado L."/>
            <person name="Berlin A.M."/>
            <person name="Chapman S.B."/>
            <person name="Dewar J."/>
            <person name="Goldberg J."/>
            <person name="Griggs A."/>
            <person name="Gujja S."/>
            <person name="Hansen M."/>
            <person name="Howarth C."/>
            <person name="Imamovic A."/>
            <person name="Larimer J."/>
            <person name="McCowan C."/>
            <person name="Murphy C."/>
            <person name="Pearson M."/>
            <person name="Priest M."/>
            <person name="Roberts A."/>
            <person name="Saif S."/>
            <person name="Shea T."/>
            <person name="Sykes S."/>
            <person name="Wortman J."/>
            <person name="Nusbaum C."/>
            <person name="Birren B."/>
        </authorList>
    </citation>
    <scope>NUCLEOTIDE SEQUENCE [LARGE SCALE GENOMIC DNA]</scope>
    <source>
        <strain evidence="2">CBS 10117</strain>
    </source>
</reference>
<dbReference type="EMBL" id="CP144535">
    <property type="protein sequence ID" value="WWC62465.1"/>
    <property type="molecule type" value="Genomic_DNA"/>
</dbReference>
<feature type="compositionally biased region" description="Low complexity" evidence="1">
    <location>
        <begin position="179"/>
        <end position="196"/>
    </location>
</feature>
<proteinExistence type="predicted"/>
<keyword evidence="4" id="KW-1185">Reference proteome</keyword>
<reference evidence="3" key="2">
    <citation type="submission" date="2013-07" db="EMBL/GenBank/DDBJ databases">
        <authorList>
            <consortium name="The Broad Institute Genome Sequencing Platform"/>
            <person name="Cuomo C."/>
            <person name="Litvintseva A."/>
            <person name="Chen Y."/>
            <person name="Heitman J."/>
            <person name="Sun S."/>
            <person name="Springer D."/>
            <person name="Dromer F."/>
            <person name="Young S.K."/>
            <person name="Zeng Q."/>
            <person name="Gargeya S."/>
            <person name="Fitzgerald M."/>
            <person name="Abouelleil A."/>
            <person name="Alvarado L."/>
            <person name="Berlin A.M."/>
            <person name="Chapman S.B."/>
            <person name="Dewar J."/>
            <person name="Goldberg J."/>
            <person name="Griggs A."/>
            <person name="Gujja S."/>
            <person name="Hansen M."/>
            <person name="Howarth C."/>
            <person name="Imamovic A."/>
            <person name="Larimer J."/>
            <person name="McCowan C."/>
            <person name="Murphy C."/>
            <person name="Pearson M."/>
            <person name="Priest M."/>
            <person name="Roberts A."/>
            <person name="Saif S."/>
            <person name="Shea T."/>
            <person name="Sykes S."/>
            <person name="Wortman J."/>
            <person name="Nusbaum C."/>
            <person name="Birren B."/>
        </authorList>
    </citation>
    <scope>NUCLEOTIDE SEQUENCE</scope>
    <source>
        <strain evidence="3">CBS 10117</strain>
    </source>
</reference>
<dbReference type="GeneID" id="28969192"/>
<accession>A0A1A6A3K5</accession>
<feature type="region of interest" description="Disordered" evidence="1">
    <location>
        <begin position="71"/>
        <end position="211"/>
    </location>
</feature>
<feature type="compositionally biased region" description="Low complexity" evidence="1">
    <location>
        <begin position="112"/>
        <end position="130"/>
    </location>
</feature>
<organism evidence="2">
    <name type="scientific">Kwoniella dejecticola CBS 10117</name>
    <dbReference type="NCBI Taxonomy" id="1296121"/>
    <lineage>
        <taxon>Eukaryota</taxon>
        <taxon>Fungi</taxon>
        <taxon>Dikarya</taxon>
        <taxon>Basidiomycota</taxon>
        <taxon>Agaricomycotina</taxon>
        <taxon>Tremellomycetes</taxon>
        <taxon>Tremellales</taxon>
        <taxon>Cryptococcaceae</taxon>
        <taxon>Kwoniella</taxon>
    </lineage>
</organism>
<sequence length="329" mass="35433">MSRPASILLRSAKTASRSLHTTTRALNGELPPTPKSAEALGFKNQPGRQRTLPKDLNLKIKISDSGKKDILTASTNGGNNKAHLGRSNKPKNNVSQPASTGAEVDSPDFFENSNIASSSSSSTGTGNSNPSKHKSRRDVQGVSMDLIDQPSSASSPSLRSNSRDLPPDVLRRQRRENRTNNINNNNSSSRNRQSGQGRRDGSQRRSREAVNLIPREKRAGMLPKRQITFDQLDHVEPGLFGKGHLIASNVNGNSAATLGLGHPRKTTSLRQGSSSPSFPTSPIPILSTIPSRSADQAIQVASWTAALNGSIPLRFKDQLCQTVKSQLGR</sequence>
<gene>
    <name evidence="2" type="ORF">I303_05493</name>
    <name evidence="3" type="ORF">I303_105061</name>
</gene>
<evidence type="ECO:0000256" key="1">
    <source>
        <dbReference type="SAM" id="MobiDB-lite"/>
    </source>
</evidence>
<dbReference type="AlphaFoldDB" id="A0A1A6A3K5"/>
<dbReference type="RefSeq" id="XP_018262476.1">
    <property type="nucleotide sequence ID" value="XM_018408785.1"/>
</dbReference>
<dbReference type="EMBL" id="KI894032">
    <property type="protein sequence ID" value="OBR84634.1"/>
    <property type="molecule type" value="Genomic_DNA"/>
</dbReference>
<dbReference type="OrthoDB" id="2564778at2759"/>